<gene>
    <name evidence="2" type="ORF">UJA718_LOCUS47105</name>
</gene>
<feature type="non-terminal residue" evidence="2">
    <location>
        <position position="1"/>
    </location>
</feature>
<evidence type="ECO:0000256" key="1">
    <source>
        <dbReference type="SAM" id="MobiDB-lite"/>
    </source>
</evidence>
<name>A0A821XC14_9BILA</name>
<organism evidence="2 3">
    <name type="scientific">Rotaria socialis</name>
    <dbReference type="NCBI Taxonomy" id="392032"/>
    <lineage>
        <taxon>Eukaryota</taxon>
        <taxon>Metazoa</taxon>
        <taxon>Spiralia</taxon>
        <taxon>Gnathifera</taxon>
        <taxon>Rotifera</taxon>
        <taxon>Eurotatoria</taxon>
        <taxon>Bdelloidea</taxon>
        <taxon>Philodinida</taxon>
        <taxon>Philodinidae</taxon>
        <taxon>Rotaria</taxon>
    </lineage>
</organism>
<sequence length="60" mass="6736">DDDQPIITLKAEPISKLQETKKKINEPVAKPTRMLLPPPPVPVKSKSPSPQRIKVRIDDI</sequence>
<feature type="region of interest" description="Disordered" evidence="1">
    <location>
        <begin position="19"/>
        <end position="51"/>
    </location>
</feature>
<evidence type="ECO:0000313" key="2">
    <source>
        <dbReference type="EMBL" id="CAF4936201.1"/>
    </source>
</evidence>
<dbReference type="Proteomes" id="UP000663873">
    <property type="component" value="Unassembled WGS sequence"/>
</dbReference>
<proteinExistence type="predicted"/>
<reference evidence="2" key="1">
    <citation type="submission" date="2021-02" db="EMBL/GenBank/DDBJ databases">
        <authorList>
            <person name="Nowell W R."/>
        </authorList>
    </citation>
    <scope>NUCLEOTIDE SEQUENCE</scope>
</reference>
<comment type="caution">
    <text evidence="2">The sequence shown here is derived from an EMBL/GenBank/DDBJ whole genome shotgun (WGS) entry which is preliminary data.</text>
</comment>
<dbReference type="AlphaFoldDB" id="A0A821XC14"/>
<dbReference type="EMBL" id="CAJOBP010087553">
    <property type="protein sequence ID" value="CAF4936201.1"/>
    <property type="molecule type" value="Genomic_DNA"/>
</dbReference>
<evidence type="ECO:0000313" key="3">
    <source>
        <dbReference type="Proteomes" id="UP000663873"/>
    </source>
</evidence>
<accession>A0A821XC14</accession>
<keyword evidence="3" id="KW-1185">Reference proteome</keyword>
<protein>
    <submittedName>
        <fullName evidence="2">Uncharacterized protein</fullName>
    </submittedName>
</protein>